<dbReference type="Proteomes" id="UP000247702">
    <property type="component" value="Unassembled WGS sequence"/>
</dbReference>
<protein>
    <submittedName>
        <fullName evidence="1">Uncharacterized protein</fullName>
    </submittedName>
</protein>
<accession>A0A2Z6SNM3</accession>
<keyword evidence="3" id="KW-1185">Reference proteome</keyword>
<sequence>MVRTDYQYGLNPVVVQAITNLHYRYSNEMPKMWCSRICVPFKKLLKYNPRFFSKNEYIHMTEREYKDGKFRPGEHTSHIYYTVCDLLAFILNNTEKCANNHLNECIARIEQRHVIYVRSILLKQKIKKGLSSNEINKLYGVYLSYKKSYKGNYPDWPEFIVRKTYRILNSTKAIQQAWWSYKLEPEMKAQRVWNMVRNDGTPNRKKYLENIRR</sequence>
<organism evidence="1 3">
    <name type="scientific">Rhizophagus clarus</name>
    <dbReference type="NCBI Taxonomy" id="94130"/>
    <lineage>
        <taxon>Eukaryota</taxon>
        <taxon>Fungi</taxon>
        <taxon>Fungi incertae sedis</taxon>
        <taxon>Mucoromycota</taxon>
        <taxon>Glomeromycotina</taxon>
        <taxon>Glomeromycetes</taxon>
        <taxon>Glomerales</taxon>
        <taxon>Glomeraceae</taxon>
        <taxon>Rhizophagus</taxon>
    </lineage>
</organism>
<reference evidence="2" key="2">
    <citation type="submission" date="2019-10" db="EMBL/GenBank/DDBJ databases">
        <title>Conservation and host-specific expression of non-tandemly repeated heterogenous ribosome RNA gene in arbuscular mycorrhizal fungi.</title>
        <authorList>
            <person name="Maeda T."/>
            <person name="Kobayashi Y."/>
            <person name="Nakagawa T."/>
            <person name="Ezawa T."/>
            <person name="Yamaguchi K."/>
            <person name="Bino T."/>
            <person name="Nishimoto Y."/>
            <person name="Shigenobu S."/>
            <person name="Kawaguchi M."/>
        </authorList>
    </citation>
    <scope>NUCLEOTIDE SEQUENCE</scope>
    <source>
        <strain evidence="2">HR1</strain>
    </source>
</reference>
<evidence type="ECO:0000313" key="3">
    <source>
        <dbReference type="Proteomes" id="UP000247702"/>
    </source>
</evidence>
<dbReference type="AlphaFoldDB" id="A0A2Z6SNM3"/>
<dbReference type="Proteomes" id="UP000615446">
    <property type="component" value="Unassembled WGS sequence"/>
</dbReference>
<dbReference type="OrthoDB" id="2410676at2759"/>
<dbReference type="EMBL" id="BLAL01000205">
    <property type="protein sequence ID" value="GES91548.1"/>
    <property type="molecule type" value="Genomic_DNA"/>
</dbReference>
<evidence type="ECO:0000313" key="2">
    <source>
        <dbReference type="EMBL" id="GES91548.1"/>
    </source>
</evidence>
<name>A0A2Z6SNM3_9GLOM</name>
<gene>
    <name evidence="2" type="ORF">RCL2_001835800</name>
    <name evidence="1" type="ORF">RclHR1_08520015</name>
</gene>
<proteinExistence type="predicted"/>
<evidence type="ECO:0000313" key="1">
    <source>
        <dbReference type="EMBL" id="GBC08989.1"/>
    </source>
</evidence>
<dbReference type="EMBL" id="BEXD01004262">
    <property type="protein sequence ID" value="GBC08989.1"/>
    <property type="molecule type" value="Genomic_DNA"/>
</dbReference>
<comment type="caution">
    <text evidence="1">The sequence shown here is derived from an EMBL/GenBank/DDBJ whole genome shotgun (WGS) entry which is preliminary data.</text>
</comment>
<reference evidence="1 3" key="1">
    <citation type="submission" date="2017-11" db="EMBL/GenBank/DDBJ databases">
        <title>The genome of Rhizophagus clarus HR1 reveals common genetic basis of auxotrophy among arbuscular mycorrhizal fungi.</title>
        <authorList>
            <person name="Kobayashi Y."/>
        </authorList>
    </citation>
    <scope>NUCLEOTIDE SEQUENCE [LARGE SCALE GENOMIC DNA]</scope>
    <source>
        <strain evidence="1 3">HR1</strain>
    </source>
</reference>